<dbReference type="EMBL" id="JBHSKM010000016">
    <property type="protein sequence ID" value="MFC5216609.1"/>
    <property type="molecule type" value="Genomic_DNA"/>
</dbReference>
<evidence type="ECO:0000313" key="3">
    <source>
        <dbReference type="Proteomes" id="UP001596263"/>
    </source>
</evidence>
<feature type="transmembrane region" description="Helical" evidence="1">
    <location>
        <begin position="51"/>
        <end position="73"/>
    </location>
</feature>
<proteinExistence type="predicted"/>
<evidence type="ECO:0000313" key="2">
    <source>
        <dbReference type="EMBL" id="MFC5216609.1"/>
    </source>
</evidence>
<keyword evidence="1" id="KW-0472">Membrane</keyword>
<dbReference type="RefSeq" id="WP_380855923.1">
    <property type="nucleotide sequence ID" value="NZ_JBHSKM010000016.1"/>
</dbReference>
<keyword evidence="1" id="KW-1133">Transmembrane helix</keyword>
<dbReference type="Proteomes" id="UP001596263">
    <property type="component" value="Unassembled WGS sequence"/>
</dbReference>
<name>A0ABW0CL93_STRCD</name>
<gene>
    <name evidence="2" type="ORF">ACFPQ9_22455</name>
</gene>
<keyword evidence="1" id="KW-0812">Transmembrane</keyword>
<organism evidence="2 3">
    <name type="scientific">Streptomyces coerulescens</name>
    <dbReference type="NCBI Taxonomy" id="29304"/>
    <lineage>
        <taxon>Bacteria</taxon>
        <taxon>Bacillati</taxon>
        <taxon>Actinomycetota</taxon>
        <taxon>Actinomycetes</taxon>
        <taxon>Kitasatosporales</taxon>
        <taxon>Streptomycetaceae</taxon>
        <taxon>Streptomyces</taxon>
    </lineage>
</organism>
<reference evidence="3" key="1">
    <citation type="journal article" date="2019" name="Int. J. Syst. Evol. Microbiol.">
        <title>The Global Catalogue of Microorganisms (GCM) 10K type strain sequencing project: providing services to taxonomists for standard genome sequencing and annotation.</title>
        <authorList>
            <consortium name="The Broad Institute Genomics Platform"/>
            <consortium name="The Broad Institute Genome Sequencing Center for Infectious Disease"/>
            <person name="Wu L."/>
            <person name="Ma J."/>
        </authorList>
    </citation>
    <scope>NUCLEOTIDE SEQUENCE [LARGE SCALE GENOMIC DNA]</scope>
    <source>
        <strain evidence="3">KCTC 42586</strain>
    </source>
</reference>
<evidence type="ECO:0000256" key="1">
    <source>
        <dbReference type="SAM" id="Phobius"/>
    </source>
</evidence>
<comment type="caution">
    <text evidence="2">The sequence shown here is derived from an EMBL/GenBank/DDBJ whole genome shotgun (WGS) entry which is preliminary data.</text>
</comment>
<protein>
    <submittedName>
        <fullName evidence="2">Uncharacterized protein</fullName>
    </submittedName>
</protein>
<sequence length="74" mass="7231">MSVSPASPSVRALAVIAAVLTAALLALLAAICAGFLARWDGASLPGALRHAGTVFGATLTLLCSLIALGVATLT</sequence>
<feature type="transmembrane region" description="Helical" evidence="1">
    <location>
        <begin position="12"/>
        <end position="39"/>
    </location>
</feature>
<keyword evidence="3" id="KW-1185">Reference proteome</keyword>
<accession>A0ABW0CL93</accession>